<proteinExistence type="predicted"/>
<dbReference type="RefSeq" id="WP_108791578.1">
    <property type="nucleotide sequence ID" value="NZ_ONZG01000013.1"/>
</dbReference>
<sequence length="371" mass="40302">MNTHAKFEIYAVVAPGLELALRDEALELGFRKAKAAPGGVRFRGTWTDVRRANLELRGAAKILARIGSFRVTHLAQLDKLSREFDWARTLRADVPVRVEVTCKRSKIYHAGAATERIERAIAEEFGAPIDKDAQVVVKARIEEDTCTLSVDTSGELLHKRGHKVAVGKAPMRENMAALFLRQCAFDGSEPVLDPMCGSGTFVIEAAEIAKGLQPGRSRGFAFEQLTTFDLDAFNALKTEPQATDQTLKFYGSDRNAGAVEMSAANAARAGIGDVTMFRQCGASEIERPDGPPGLVIVNPPYGGRIGDKKALFALYGSLGRTLSDRFKGWRVGIVTNEASLANSTGLRFKPTKPPVSHGGIKITLYQTDPIE</sequence>
<dbReference type="InterPro" id="IPR053943">
    <property type="entry name" value="RlmKL-like_Mtase_CS"/>
</dbReference>
<dbReference type="InterPro" id="IPR000241">
    <property type="entry name" value="RlmKL-like_Mtase"/>
</dbReference>
<dbReference type="Proteomes" id="UP000244898">
    <property type="component" value="Unassembled WGS sequence"/>
</dbReference>
<evidence type="ECO:0000259" key="4">
    <source>
        <dbReference type="PROSITE" id="PS51165"/>
    </source>
</evidence>
<feature type="domain" description="THUMP" evidence="4">
    <location>
        <begin position="48"/>
        <end position="152"/>
    </location>
</feature>
<evidence type="ECO:0000256" key="2">
    <source>
        <dbReference type="ARBA" id="ARBA00022679"/>
    </source>
</evidence>
<dbReference type="Pfam" id="PF22020">
    <property type="entry name" value="RlmL_1st"/>
    <property type="match status" value="1"/>
</dbReference>
<dbReference type="PANTHER" id="PTHR47313:SF1">
    <property type="entry name" value="RIBOSOMAL RNA LARGE SUBUNIT METHYLTRANSFERASE K_L"/>
    <property type="match status" value="1"/>
</dbReference>
<dbReference type="Pfam" id="PF01170">
    <property type="entry name" value="UPF0020"/>
    <property type="match status" value="1"/>
</dbReference>
<dbReference type="GO" id="GO:0052915">
    <property type="term" value="F:23S rRNA (guanine(2445)-N(2))-methyltransferase activity"/>
    <property type="evidence" value="ECO:0007669"/>
    <property type="project" value="UniProtKB-EC"/>
</dbReference>
<evidence type="ECO:0000256" key="1">
    <source>
        <dbReference type="ARBA" id="ARBA00022603"/>
    </source>
</evidence>
<name>A0A2R8CEH1_9RHOB</name>
<gene>
    <name evidence="5" type="primary">rlmL</name>
    <name evidence="5" type="ORF">TRM7615_04313</name>
</gene>
<accession>A0A2R8CEH1</accession>
<dbReference type="OrthoDB" id="9809404at2"/>
<reference evidence="6" key="1">
    <citation type="submission" date="2018-03" db="EMBL/GenBank/DDBJ databases">
        <authorList>
            <person name="Rodrigo-Torres L."/>
            <person name="Arahal R. D."/>
            <person name="Lucena T."/>
        </authorList>
    </citation>
    <scope>NUCLEOTIDE SEQUENCE [LARGE SCALE GENOMIC DNA]</scope>
    <source>
        <strain evidence="6">CECT 7615</strain>
    </source>
</reference>
<dbReference type="PROSITE" id="PS51165">
    <property type="entry name" value="THUMP"/>
    <property type="match status" value="1"/>
</dbReference>
<dbReference type="Gene3D" id="3.30.2130.30">
    <property type="match status" value="1"/>
</dbReference>
<keyword evidence="1 5" id="KW-0489">Methyltransferase</keyword>
<dbReference type="GO" id="GO:0070043">
    <property type="term" value="F:rRNA (guanine-N7-)-methyltransferase activity"/>
    <property type="evidence" value="ECO:0007669"/>
    <property type="project" value="TreeGrafter"/>
</dbReference>
<evidence type="ECO:0000256" key="3">
    <source>
        <dbReference type="PROSITE-ProRule" id="PRU00529"/>
    </source>
</evidence>
<keyword evidence="3" id="KW-0694">RNA-binding</keyword>
<dbReference type="PROSITE" id="PS00092">
    <property type="entry name" value="N6_MTASE"/>
    <property type="match status" value="1"/>
</dbReference>
<dbReference type="InterPro" id="IPR029063">
    <property type="entry name" value="SAM-dependent_MTases_sf"/>
</dbReference>
<protein>
    <submittedName>
        <fullName evidence="5">Ribosomal RNA large subunit methyltransferase L</fullName>
        <ecNumber evidence="5">2.1.1.173</ecNumber>
    </submittedName>
</protein>
<dbReference type="EC" id="2.1.1.173" evidence="5"/>
<organism evidence="5 6">
    <name type="scientific">Falsiruegeria mediterranea M17</name>
    <dbReference type="NCBI Taxonomy" id="1200281"/>
    <lineage>
        <taxon>Bacteria</taxon>
        <taxon>Pseudomonadati</taxon>
        <taxon>Pseudomonadota</taxon>
        <taxon>Alphaproteobacteria</taxon>
        <taxon>Rhodobacterales</taxon>
        <taxon>Roseobacteraceae</taxon>
        <taxon>Falsiruegeria</taxon>
    </lineage>
</organism>
<dbReference type="PANTHER" id="PTHR47313">
    <property type="entry name" value="RIBOSOMAL RNA LARGE SUBUNIT METHYLTRANSFERASE K/L"/>
    <property type="match status" value="1"/>
</dbReference>
<dbReference type="GO" id="GO:0003723">
    <property type="term" value="F:RNA binding"/>
    <property type="evidence" value="ECO:0007669"/>
    <property type="project" value="UniProtKB-UniRule"/>
</dbReference>
<dbReference type="Gene3D" id="3.40.50.150">
    <property type="entry name" value="Vaccinia Virus protein VP39"/>
    <property type="match status" value="1"/>
</dbReference>
<evidence type="ECO:0000313" key="6">
    <source>
        <dbReference type="Proteomes" id="UP000244898"/>
    </source>
</evidence>
<evidence type="ECO:0000313" key="5">
    <source>
        <dbReference type="EMBL" id="SPJ30779.1"/>
    </source>
</evidence>
<dbReference type="SUPFAM" id="SSF53335">
    <property type="entry name" value="S-adenosyl-L-methionine-dependent methyltransferases"/>
    <property type="match status" value="1"/>
</dbReference>
<dbReference type="CDD" id="cd11715">
    <property type="entry name" value="THUMP_AdoMetMT"/>
    <property type="match status" value="1"/>
</dbReference>
<dbReference type="AlphaFoldDB" id="A0A2R8CEH1"/>
<dbReference type="PRINTS" id="PR00507">
    <property type="entry name" value="N12N6MTFRASE"/>
</dbReference>
<keyword evidence="2 5" id="KW-0808">Transferase</keyword>
<dbReference type="InterPro" id="IPR002052">
    <property type="entry name" value="DNA_methylase_N6_adenine_CS"/>
</dbReference>
<dbReference type="PROSITE" id="PS01261">
    <property type="entry name" value="UPF0020"/>
    <property type="match status" value="1"/>
</dbReference>
<dbReference type="EMBL" id="ONZG01000013">
    <property type="protein sequence ID" value="SPJ30779.1"/>
    <property type="molecule type" value="Genomic_DNA"/>
</dbReference>
<dbReference type="InterPro" id="IPR004114">
    <property type="entry name" value="THUMP_dom"/>
</dbReference>
<dbReference type="InterPro" id="IPR054170">
    <property type="entry name" value="RlmL_1st"/>
</dbReference>
<keyword evidence="6" id="KW-1185">Reference proteome</keyword>